<protein>
    <submittedName>
        <fullName evidence="8">APC family permease</fullName>
    </submittedName>
</protein>
<dbReference type="Gene3D" id="1.20.1740.10">
    <property type="entry name" value="Amino acid/polyamine transporter I"/>
    <property type="match status" value="1"/>
</dbReference>
<evidence type="ECO:0000256" key="1">
    <source>
        <dbReference type="ARBA" id="ARBA00004651"/>
    </source>
</evidence>
<feature type="transmembrane region" description="Helical" evidence="7">
    <location>
        <begin position="200"/>
        <end position="224"/>
    </location>
</feature>
<feature type="transmembrane region" description="Helical" evidence="7">
    <location>
        <begin position="347"/>
        <end position="367"/>
    </location>
</feature>
<comment type="caution">
    <text evidence="8">The sequence shown here is derived from an EMBL/GenBank/DDBJ whole genome shotgun (WGS) entry which is preliminary data.</text>
</comment>
<keyword evidence="3 7" id="KW-0812">Transmembrane</keyword>
<sequence>MTVTSPKTETAPPSAPPGLRTGTLGTSDIAFFVISAAAPLTVMAGVAPIAISLGGVGAPAGYLLAGITLAVFAIGFTAMSRHVTGGGAFYSYIAQGLGKPAGIGAALLAMVGYNGMEIGVYGLLGSATQDTVHSLFGADVPWLPVSLVGLVLIWYGGFRSIDFGAKVLGVLLVAETGILILLAGGVLLKGGAHGLSLASFAPGNVLVPGTAAVLAFAFAAFTGFESTVIYRREARDPDRTVPRATYIAVAFLGLFYAFTVWIAIQSFGDAQVVKAAGDDPANLFFTAITTFVGGWAADLMHVFIVTSVIASLLAFHNAINRYALALADEGVLPRFIARIHPKHRSPYVAGLAQTVLGAVVVLGFWAAGADPYDQLLLWVNTPGMLGLMALQLLAALAVPFFFRRITHQEGVLRTVVAPVVATVLLAVAIGLVATHVDLFTGASPLVNWILLAVAPAVFVLGLALAWRLRRSRPETYARFGN</sequence>
<keyword evidence="5 7" id="KW-0472">Membrane</keyword>
<dbReference type="RefSeq" id="WP_326022270.1">
    <property type="nucleotide sequence ID" value="NZ_JAOZYC010000170.1"/>
</dbReference>
<feature type="transmembrane region" description="Helical" evidence="7">
    <location>
        <begin position="136"/>
        <end position="155"/>
    </location>
</feature>
<dbReference type="EMBL" id="JAOZYC010000170">
    <property type="protein sequence ID" value="MEB8342709.1"/>
    <property type="molecule type" value="Genomic_DNA"/>
</dbReference>
<accession>A0ABU6FFT6</accession>
<feature type="transmembrane region" description="Helical" evidence="7">
    <location>
        <begin position="284"/>
        <end position="315"/>
    </location>
</feature>
<dbReference type="InterPro" id="IPR050367">
    <property type="entry name" value="APC_superfamily"/>
</dbReference>
<keyword evidence="2" id="KW-1003">Cell membrane</keyword>
<feature type="transmembrane region" description="Helical" evidence="7">
    <location>
        <begin position="414"/>
        <end position="433"/>
    </location>
</feature>
<evidence type="ECO:0000256" key="2">
    <source>
        <dbReference type="ARBA" id="ARBA00022475"/>
    </source>
</evidence>
<proteinExistence type="predicted"/>
<name>A0ABU6FFT6_9ACTN</name>
<evidence type="ECO:0000256" key="3">
    <source>
        <dbReference type="ARBA" id="ARBA00022692"/>
    </source>
</evidence>
<feature type="transmembrane region" description="Helical" evidence="7">
    <location>
        <begin position="167"/>
        <end position="188"/>
    </location>
</feature>
<feature type="transmembrane region" description="Helical" evidence="7">
    <location>
        <begin position="60"/>
        <end position="80"/>
    </location>
</feature>
<feature type="transmembrane region" description="Helical" evidence="7">
    <location>
        <begin position="29"/>
        <end position="54"/>
    </location>
</feature>
<reference evidence="8 9" key="1">
    <citation type="submission" date="2022-10" db="EMBL/GenBank/DDBJ databases">
        <authorList>
            <person name="Xie J."/>
            <person name="Shen N."/>
        </authorList>
    </citation>
    <scope>NUCLEOTIDE SEQUENCE [LARGE SCALE GENOMIC DNA]</scope>
    <source>
        <strain evidence="8 9">YIM65594</strain>
    </source>
</reference>
<dbReference type="PIRSF" id="PIRSF006060">
    <property type="entry name" value="AA_transporter"/>
    <property type="match status" value="1"/>
</dbReference>
<dbReference type="Proteomes" id="UP001354931">
    <property type="component" value="Unassembled WGS sequence"/>
</dbReference>
<evidence type="ECO:0000256" key="5">
    <source>
        <dbReference type="ARBA" id="ARBA00023136"/>
    </source>
</evidence>
<gene>
    <name evidence="8" type="ORF">OKJ99_34960</name>
</gene>
<feature type="transmembrane region" description="Helical" evidence="7">
    <location>
        <begin position="101"/>
        <end position="124"/>
    </location>
</feature>
<dbReference type="InterPro" id="IPR002293">
    <property type="entry name" value="AA/rel_permease1"/>
</dbReference>
<comment type="subcellular location">
    <subcellularLocation>
        <location evidence="1">Cell membrane</location>
        <topology evidence="1">Multi-pass membrane protein</topology>
    </subcellularLocation>
</comment>
<keyword evidence="9" id="KW-1185">Reference proteome</keyword>
<feature type="transmembrane region" description="Helical" evidence="7">
    <location>
        <begin position="244"/>
        <end position="264"/>
    </location>
</feature>
<feature type="region of interest" description="Disordered" evidence="6">
    <location>
        <begin position="1"/>
        <end position="21"/>
    </location>
</feature>
<dbReference type="PANTHER" id="PTHR42770">
    <property type="entry name" value="AMINO ACID TRANSPORTER-RELATED"/>
    <property type="match status" value="1"/>
</dbReference>
<dbReference type="Pfam" id="PF13520">
    <property type="entry name" value="AA_permease_2"/>
    <property type="match status" value="1"/>
</dbReference>
<evidence type="ECO:0000256" key="6">
    <source>
        <dbReference type="SAM" id="MobiDB-lite"/>
    </source>
</evidence>
<evidence type="ECO:0000313" key="9">
    <source>
        <dbReference type="Proteomes" id="UP001354931"/>
    </source>
</evidence>
<organism evidence="8 9">
    <name type="scientific">Streptomyces endophyticus</name>
    <dbReference type="NCBI Taxonomy" id="714166"/>
    <lineage>
        <taxon>Bacteria</taxon>
        <taxon>Bacillati</taxon>
        <taxon>Actinomycetota</taxon>
        <taxon>Actinomycetes</taxon>
        <taxon>Kitasatosporales</taxon>
        <taxon>Streptomycetaceae</taxon>
        <taxon>Streptomyces</taxon>
    </lineage>
</organism>
<feature type="transmembrane region" description="Helical" evidence="7">
    <location>
        <begin position="379"/>
        <end position="402"/>
    </location>
</feature>
<evidence type="ECO:0000256" key="4">
    <source>
        <dbReference type="ARBA" id="ARBA00022989"/>
    </source>
</evidence>
<feature type="transmembrane region" description="Helical" evidence="7">
    <location>
        <begin position="445"/>
        <end position="466"/>
    </location>
</feature>
<evidence type="ECO:0000313" key="8">
    <source>
        <dbReference type="EMBL" id="MEB8342709.1"/>
    </source>
</evidence>
<evidence type="ECO:0000256" key="7">
    <source>
        <dbReference type="SAM" id="Phobius"/>
    </source>
</evidence>
<keyword evidence="4 7" id="KW-1133">Transmembrane helix</keyword>
<dbReference type="PANTHER" id="PTHR42770:SF16">
    <property type="entry name" value="AMINO ACID PERMEASE"/>
    <property type="match status" value="1"/>
</dbReference>